<dbReference type="PROSITE" id="PS50909">
    <property type="entry name" value="GAT"/>
    <property type="match status" value="1"/>
</dbReference>
<gene>
    <name evidence="6" type="ORF">UREG_01250</name>
</gene>
<dbReference type="SUPFAM" id="SSF48464">
    <property type="entry name" value="ENTH/VHS domain"/>
    <property type="match status" value="1"/>
</dbReference>
<feature type="domain" description="GAT" evidence="5">
    <location>
        <begin position="274"/>
        <end position="362"/>
    </location>
</feature>
<evidence type="ECO:0000313" key="7">
    <source>
        <dbReference type="Proteomes" id="UP000002058"/>
    </source>
</evidence>
<name>C4JGZ9_UNCRE</name>
<dbReference type="InterPro" id="IPR008942">
    <property type="entry name" value="ENTH_VHS"/>
</dbReference>
<dbReference type="FunCoup" id="C4JGZ9">
    <property type="interactions" value="19"/>
</dbReference>
<dbReference type="CDD" id="cd16980">
    <property type="entry name" value="VHS_Lsb5"/>
    <property type="match status" value="1"/>
</dbReference>
<evidence type="ECO:0000256" key="3">
    <source>
        <dbReference type="ARBA" id="ARBA00022927"/>
    </source>
</evidence>
<feature type="region of interest" description="Disordered" evidence="4">
    <location>
        <begin position="199"/>
        <end position="270"/>
    </location>
</feature>
<sequence length="458" mass="50907">MCKRSLSTDKKQLHLFVGDINTTSPARPRLCFAIGGQTAALHHFSASNHSSSRPASCILPLDTLRSTPRSAAESARRTTPAATMFSSSKKPFTAVTVQIDRLTSEQYDVDDSSGIVDLIEVIRLQSSGPQEASRALRKKLFLKTFADEPLLERLRVAATDSVSDPDVREKCKQLFPQWAVTYKSTPGMERVALLYKQLPTRKRRPRPQQSKVLKETEEAADQPMGHTVSISSGEGPSTVLSPTGRRSSMPPFPTVSGKSKDKKRNRTTPFNLDKERPEILQTIASASVASTNLTNALKLVNREAQRVSENSDVMEKFERCKSLRRQILRYIQVVESDDFLGSLIHANEELVNALMAFEVLDKSVDYDSDSEDDLSIDDLRRFPDKTVPDRFAGLVLNPPTKPPRNAPSNVDKRLSYETASEDSAADDDDDDDENNPFGDRNAIPTPSIEKSGLTWREV</sequence>
<dbReference type="GO" id="GO:0030479">
    <property type="term" value="C:actin cortical patch"/>
    <property type="evidence" value="ECO:0007669"/>
    <property type="project" value="TreeGrafter"/>
</dbReference>
<dbReference type="EMBL" id="CH476615">
    <property type="protein sequence ID" value="EEP76401.1"/>
    <property type="molecule type" value="Genomic_DNA"/>
</dbReference>
<reference evidence="7" key="1">
    <citation type="journal article" date="2009" name="Genome Res.">
        <title>Comparative genomic analyses of the human fungal pathogens Coccidioides and their relatives.</title>
        <authorList>
            <person name="Sharpton T.J."/>
            <person name="Stajich J.E."/>
            <person name="Rounsley S.D."/>
            <person name="Gardner M.J."/>
            <person name="Wortman J.R."/>
            <person name="Jordar V.S."/>
            <person name="Maiti R."/>
            <person name="Kodira C.D."/>
            <person name="Neafsey D.E."/>
            <person name="Zeng Q."/>
            <person name="Hung C.-Y."/>
            <person name="McMahan C."/>
            <person name="Muszewska A."/>
            <person name="Grynberg M."/>
            <person name="Mandel M.A."/>
            <person name="Kellner E.M."/>
            <person name="Barker B.M."/>
            <person name="Galgiani J.N."/>
            <person name="Orbach M.J."/>
            <person name="Kirkland T.N."/>
            <person name="Cole G.T."/>
            <person name="Henn M.R."/>
            <person name="Birren B.W."/>
            <person name="Taylor J.W."/>
        </authorList>
    </citation>
    <scope>NUCLEOTIDE SEQUENCE [LARGE SCALE GENOMIC DNA]</scope>
    <source>
        <strain evidence="7">UAMH 1704</strain>
    </source>
</reference>
<feature type="region of interest" description="Disordered" evidence="4">
    <location>
        <begin position="391"/>
        <end position="458"/>
    </location>
</feature>
<dbReference type="InterPro" id="IPR038425">
    <property type="entry name" value="GAT_sf"/>
</dbReference>
<accession>C4JGZ9</accession>
<dbReference type="OrthoDB" id="10068368at2759"/>
<dbReference type="STRING" id="336963.C4JGZ9"/>
<feature type="compositionally biased region" description="Polar residues" evidence="4">
    <location>
        <begin position="228"/>
        <end position="246"/>
    </location>
</feature>
<protein>
    <recommendedName>
        <fullName evidence="5">GAT domain-containing protein</fullName>
    </recommendedName>
</protein>
<dbReference type="SUPFAM" id="SSF89009">
    <property type="entry name" value="GAT-like domain"/>
    <property type="match status" value="1"/>
</dbReference>
<evidence type="ECO:0000256" key="2">
    <source>
        <dbReference type="ARBA" id="ARBA00022448"/>
    </source>
</evidence>
<comment type="subunit">
    <text evidence="1">Component of the ESCRT-0 complex composed of HSE1 and VPS27.</text>
</comment>
<proteinExistence type="predicted"/>
<dbReference type="InterPro" id="IPR004152">
    <property type="entry name" value="GAT_dom"/>
</dbReference>
<dbReference type="InterPro" id="IPR045007">
    <property type="entry name" value="LSB5"/>
</dbReference>
<dbReference type="InterPro" id="IPR044103">
    <property type="entry name" value="GAT_LSB5"/>
</dbReference>
<organism evidence="6 7">
    <name type="scientific">Uncinocarpus reesii (strain UAMH 1704)</name>
    <dbReference type="NCBI Taxonomy" id="336963"/>
    <lineage>
        <taxon>Eukaryota</taxon>
        <taxon>Fungi</taxon>
        <taxon>Dikarya</taxon>
        <taxon>Ascomycota</taxon>
        <taxon>Pezizomycotina</taxon>
        <taxon>Eurotiomycetes</taxon>
        <taxon>Eurotiomycetidae</taxon>
        <taxon>Onygenales</taxon>
        <taxon>Onygenaceae</taxon>
        <taxon>Uncinocarpus</taxon>
    </lineage>
</organism>
<dbReference type="GO" id="GO:0007015">
    <property type="term" value="P:actin filament organization"/>
    <property type="evidence" value="ECO:0007669"/>
    <property type="project" value="InterPro"/>
</dbReference>
<dbReference type="CDD" id="cd14232">
    <property type="entry name" value="GAT_LSB5"/>
    <property type="match status" value="1"/>
</dbReference>
<dbReference type="OMA" id="YGSVHRQ"/>
<evidence type="ECO:0000256" key="4">
    <source>
        <dbReference type="SAM" id="MobiDB-lite"/>
    </source>
</evidence>
<evidence type="ECO:0000256" key="1">
    <source>
        <dbReference type="ARBA" id="ARBA00011446"/>
    </source>
</evidence>
<dbReference type="GO" id="GO:0043130">
    <property type="term" value="F:ubiquitin binding"/>
    <property type="evidence" value="ECO:0007669"/>
    <property type="project" value="InterPro"/>
</dbReference>
<dbReference type="InParanoid" id="C4JGZ9"/>
<dbReference type="HOGENOM" id="CLU_036827_0_0_1"/>
<dbReference type="Gene3D" id="1.25.40.90">
    <property type="match status" value="2"/>
</dbReference>
<keyword evidence="2" id="KW-0813">Transport</keyword>
<dbReference type="PANTHER" id="PTHR47789">
    <property type="entry name" value="LAS SEVENTEEN-BINDING PROTEIN 5"/>
    <property type="match status" value="1"/>
</dbReference>
<dbReference type="AlphaFoldDB" id="C4JGZ9"/>
<evidence type="ECO:0000313" key="6">
    <source>
        <dbReference type="EMBL" id="EEP76401.1"/>
    </source>
</evidence>
<dbReference type="eggNOG" id="KOG1087">
    <property type="taxonomic scope" value="Eukaryota"/>
</dbReference>
<dbReference type="InterPro" id="IPR002014">
    <property type="entry name" value="VHS_dom"/>
</dbReference>
<dbReference type="GO" id="GO:0015031">
    <property type="term" value="P:protein transport"/>
    <property type="evidence" value="ECO:0007669"/>
    <property type="project" value="UniProtKB-KW"/>
</dbReference>
<dbReference type="GeneID" id="8444610"/>
<dbReference type="VEuPathDB" id="FungiDB:UREG_01250"/>
<dbReference type="GO" id="GO:0035091">
    <property type="term" value="F:phosphatidylinositol binding"/>
    <property type="evidence" value="ECO:0007669"/>
    <property type="project" value="InterPro"/>
</dbReference>
<evidence type="ECO:0000259" key="5">
    <source>
        <dbReference type="PROSITE" id="PS50909"/>
    </source>
</evidence>
<dbReference type="KEGG" id="ure:UREG_01250"/>
<feature type="compositionally biased region" description="Acidic residues" evidence="4">
    <location>
        <begin position="419"/>
        <end position="434"/>
    </location>
</feature>
<keyword evidence="7" id="KW-1185">Reference proteome</keyword>
<dbReference type="SMART" id="SM00288">
    <property type="entry name" value="VHS"/>
    <property type="match status" value="1"/>
</dbReference>
<dbReference type="PANTHER" id="PTHR47789:SF1">
    <property type="entry name" value="LAS SEVENTEEN-BINDING PROTEIN 5"/>
    <property type="match status" value="1"/>
</dbReference>
<dbReference type="Proteomes" id="UP000002058">
    <property type="component" value="Unassembled WGS sequence"/>
</dbReference>
<keyword evidence="3" id="KW-0653">Protein transport</keyword>
<dbReference type="GO" id="GO:0051666">
    <property type="term" value="P:actin cortical patch localization"/>
    <property type="evidence" value="ECO:0007669"/>
    <property type="project" value="TreeGrafter"/>
</dbReference>
<dbReference type="Gene3D" id="1.20.58.160">
    <property type="match status" value="1"/>
</dbReference>
<dbReference type="GO" id="GO:0007034">
    <property type="term" value="P:vacuolar transport"/>
    <property type="evidence" value="ECO:0007669"/>
    <property type="project" value="UniProtKB-ARBA"/>
</dbReference>
<dbReference type="RefSeq" id="XP_002541734.1">
    <property type="nucleotide sequence ID" value="XM_002541688.1"/>
</dbReference>
<dbReference type="GO" id="GO:0006897">
    <property type="term" value="P:endocytosis"/>
    <property type="evidence" value="ECO:0007669"/>
    <property type="project" value="InterPro"/>
</dbReference>